<feature type="compositionally biased region" description="Polar residues" evidence="1">
    <location>
        <begin position="165"/>
        <end position="193"/>
    </location>
</feature>
<feature type="compositionally biased region" description="Basic and acidic residues" evidence="1">
    <location>
        <begin position="125"/>
        <end position="137"/>
    </location>
</feature>
<dbReference type="Pfam" id="PF00855">
    <property type="entry name" value="PWWP"/>
    <property type="match status" value="1"/>
</dbReference>
<keyword evidence="4" id="KW-1185">Reference proteome</keyword>
<protein>
    <recommendedName>
        <fullName evidence="2">PWWP domain-containing protein</fullName>
    </recommendedName>
</protein>
<feature type="region of interest" description="Disordered" evidence="1">
    <location>
        <begin position="450"/>
        <end position="481"/>
    </location>
</feature>
<organism evidence="3 4">
    <name type="scientific">Nepenthes gracilis</name>
    <name type="common">Slender pitcher plant</name>
    <dbReference type="NCBI Taxonomy" id="150966"/>
    <lineage>
        <taxon>Eukaryota</taxon>
        <taxon>Viridiplantae</taxon>
        <taxon>Streptophyta</taxon>
        <taxon>Embryophyta</taxon>
        <taxon>Tracheophyta</taxon>
        <taxon>Spermatophyta</taxon>
        <taxon>Magnoliopsida</taxon>
        <taxon>eudicotyledons</taxon>
        <taxon>Gunneridae</taxon>
        <taxon>Pentapetalae</taxon>
        <taxon>Caryophyllales</taxon>
        <taxon>Nepenthaceae</taxon>
        <taxon>Nepenthes</taxon>
    </lineage>
</organism>
<evidence type="ECO:0000256" key="1">
    <source>
        <dbReference type="SAM" id="MobiDB-lite"/>
    </source>
</evidence>
<dbReference type="PANTHER" id="PTHR33697">
    <property type="entry name" value="T17B22.17 PROTEIN-RELATED"/>
    <property type="match status" value="1"/>
</dbReference>
<feature type="compositionally biased region" description="Basic and acidic residues" evidence="1">
    <location>
        <begin position="154"/>
        <end position="163"/>
    </location>
</feature>
<accession>A0AAD3SPE6</accession>
<dbReference type="EMBL" id="BSYO01000013">
    <property type="protein sequence ID" value="GMH14237.1"/>
    <property type="molecule type" value="Genomic_DNA"/>
</dbReference>
<name>A0AAD3SPE6_NEPGR</name>
<dbReference type="InterPro" id="IPR044679">
    <property type="entry name" value="PWWP2-like"/>
</dbReference>
<dbReference type="CDD" id="cd05162">
    <property type="entry name" value="PWWP"/>
    <property type="match status" value="1"/>
</dbReference>
<dbReference type="AlphaFoldDB" id="A0AAD3SPE6"/>
<feature type="compositionally biased region" description="Basic residues" evidence="1">
    <location>
        <begin position="649"/>
        <end position="662"/>
    </location>
</feature>
<feature type="compositionally biased region" description="Basic residues" evidence="1">
    <location>
        <begin position="456"/>
        <end position="467"/>
    </location>
</feature>
<evidence type="ECO:0000313" key="4">
    <source>
        <dbReference type="Proteomes" id="UP001279734"/>
    </source>
</evidence>
<dbReference type="Gene3D" id="2.30.30.140">
    <property type="match status" value="1"/>
</dbReference>
<feature type="region of interest" description="Disordered" evidence="1">
    <location>
        <begin position="612"/>
        <end position="671"/>
    </location>
</feature>
<comment type="caution">
    <text evidence="3">The sequence shown here is derived from an EMBL/GenBank/DDBJ whole genome shotgun (WGS) entry which is preliminary data.</text>
</comment>
<dbReference type="PANTHER" id="PTHR33697:SF1">
    <property type="entry name" value="TUDOR_PWWP_MBT SUPERFAMILY PROTEIN"/>
    <property type="match status" value="1"/>
</dbReference>
<dbReference type="SUPFAM" id="SSF63748">
    <property type="entry name" value="Tudor/PWWP/MBT"/>
    <property type="match status" value="1"/>
</dbReference>
<gene>
    <name evidence="3" type="ORF">Nepgr_016078</name>
</gene>
<reference evidence="3" key="1">
    <citation type="submission" date="2023-05" db="EMBL/GenBank/DDBJ databases">
        <title>Nepenthes gracilis genome sequencing.</title>
        <authorList>
            <person name="Fukushima K."/>
        </authorList>
    </citation>
    <scope>NUCLEOTIDE SEQUENCE</scope>
    <source>
        <strain evidence="3">SING2019-196</strain>
    </source>
</reference>
<dbReference type="InterPro" id="IPR000313">
    <property type="entry name" value="PWWP_dom"/>
</dbReference>
<dbReference type="PROSITE" id="PS50812">
    <property type="entry name" value="PWWP"/>
    <property type="match status" value="1"/>
</dbReference>
<proteinExistence type="predicted"/>
<feature type="region of interest" description="Disordered" evidence="1">
    <location>
        <begin position="349"/>
        <end position="369"/>
    </location>
</feature>
<evidence type="ECO:0000259" key="2">
    <source>
        <dbReference type="PROSITE" id="PS50812"/>
    </source>
</evidence>
<evidence type="ECO:0000313" key="3">
    <source>
        <dbReference type="EMBL" id="GMH14237.1"/>
    </source>
</evidence>
<feature type="compositionally biased region" description="Basic and acidic residues" evidence="1">
    <location>
        <begin position="355"/>
        <end position="367"/>
    </location>
</feature>
<sequence length="720" mass="79452">MGSSSSEQQNTKEIDATVGGLVWIRRRNGSWWPGQIMGLDEISDSRLASPKAGTPIKLLGRDDATVDWYNLEKSRRVKAFRCGEYNDCIEKAKASAANSSKKVVKYARRENAILRALELESAHESKDYSNFSPKDDSDSIPCGNQPKASPCTSDRSKDSDFMSKETGSFVENSSSLQELSHSGISYEETNTGSALEGKPTKGRHTTLNDSEDEGSDGIKRMRGLDDLCVGSDRKVEDQGSLDAAPQGGASLNTLHVANCMPSSISLKRKRSRVVHIHEFLKRKHRQRTLTSVLNSLVTVPVMFDEFAYQNGQFCGLESNELKSSLSMIKNLESAGVSFENGNALANSCDTAPRGKLRDGETSGRTELPDTDSIENLIDVPIFIDDPLSGCSPAFVSSPSLRPHTAAFVGLSAQNCKAEASFSGDEALNGFSSTSLATAHIDNIAQKMDRRPSKWQLKGKRNSRHSTKARAPNSRKHLDEENEPNVLMSCIDPDDQIKGRNMRLSIRDIDIVRSTDEKHMLDRCCTYRKSLLYHHSRFKLHSKFEIPEASVGPYGDSVLYDVPVEVETGSRPRHVPYISLMSKWNGKAIMGHPIAVEVLGDWFVDPLIDAVECQPNNSRHEPDDDDAEGKGPPTKNPISKSHLSPSKSPEKRKKGSSSKKTRKLSSLTASHKLTFEERKPMVRNFKGPAIACIPLKVVFSRINEALNGSTRSIHRPPLNPK</sequence>
<dbReference type="Proteomes" id="UP001279734">
    <property type="component" value="Unassembled WGS sequence"/>
</dbReference>
<feature type="domain" description="PWWP" evidence="2">
    <location>
        <begin position="18"/>
        <end position="80"/>
    </location>
</feature>
<feature type="region of interest" description="Disordered" evidence="1">
    <location>
        <begin position="125"/>
        <end position="219"/>
    </location>
</feature>